<dbReference type="Proteomes" id="UP000001211">
    <property type="component" value="Segment"/>
</dbReference>
<name>B3VGL8_9CAUD</name>
<dbReference type="OrthoDB" id="25274at10239"/>
<proteinExistence type="predicted"/>
<organism evidence="1 2">
    <name type="scientific">Mycobacterium phage Pukovnik</name>
    <dbReference type="NCBI Taxonomy" id="2914013"/>
    <lineage>
        <taxon>Viruses</taxon>
        <taxon>Duplodnaviria</taxon>
        <taxon>Heunggongvirae</taxon>
        <taxon>Uroviricota</taxon>
        <taxon>Caudoviricetes</taxon>
        <taxon>Pukovnikvirus</taxon>
        <taxon>Pukovnikvirus pukovnik</taxon>
    </lineage>
</organism>
<dbReference type="KEGG" id="vg:6417684"/>
<evidence type="ECO:0000313" key="2">
    <source>
        <dbReference type="Proteomes" id="UP000001211"/>
    </source>
</evidence>
<sequence length="75" mass="8819">MKEYRTTLELDPETSYTYVELGPIPELPLWHCQAHPSRFPFPKEKAAFRFAEAQRYDHPNREVVVATPDGQRFVL</sequence>
<keyword evidence="2" id="KW-1185">Reference proteome</keyword>
<accession>B3VGL8</accession>
<evidence type="ECO:0000313" key="1">
    <source>
        <dbReference type="EMBL" id="ACE79995.1"/>
    </source>
</evidence>
<reference evidence="1 2" key="1">
    <citation type="submission" date="2008-05" db="EMBL/GenBank/DDBJ databases">
        <authorList>
            <person name="Vogelsberger A.M."/>
            <person name="Jacobs-Sera D."/>
            <person name="Hendrix R.W."/>
            <person name="Hatfull G.F."/>
        </authorList>
    </citation>
    <scope>NUCLEOTIDE SEQUENCE [LARGE SCALE GENOMIC DNA]</scope>
    <source>
        <strain evidence="1 2">Pukovnik</strain>
    </source>
</reference>
<dbReference type="RefSeq" id="YP_001994886.1">
    <property type="nucleotide sequence ID" value="NC_011023.1"/>
</dbReference>
<dbReference type="GeneID" id="6417684"/>
<gene>
    <name evidence="1" type="primary">69</name>
    <name evidence="1" type="ORF">Pukovnik_69</name>
</gene>
<dbReference type="EMBL" id="EU744250">
    <property type="protein sequence ID" value="ACE79995.1"/>
    <property type="molecule type" value="Genomic_DNA"/>
</dbReference>
<protein>
    <submittedName>
        <fullName evidence="1">Uncharacterized protein</fullName>
    </submittedName>
</protein>